<dbReference type="AlphaFoldDB" id="A0A512C2T0"/>
<accession>A0A512C2T0</accession>
<evidence type="ECO:0000259" key="1">
    <source>
        <dbReference type="Pfam" id="PF00501"/>
    </source>
</evidence>
<sequence length="536" mass="56673">MNYNLAQPLHDNSVAYPGHLALWADGLEFSYQELAARARAIAGTLLRRSPAGALRVAILGSRSLEALGGVLGTAWAGGAYVPISLSAPEERILAILGMVKAHALIADHKGAQLLTERVRAACPPLVLVPDAGTAAHLGAEGGPQVSAMDALPPAEGPDTPVEVGPAGHAYILFTSGTTGAPKGVVNSTGAVHHYVSWAMDYLRPGPEDRVIEPIELTFDLSVHNMFVAWRAGASLHVLPYSKALGITKFIQDQGITHIFNVPSTIALAKRVNALRPGSMPSLRVSLFAGEALPESSALAWKAAAPNCAVYSLYGPTETTVACHAQPVEIPPLLTPVRNIMALGHPFPGMDAMVVDGDLRRVPAGHPGELALAGPQVAEGYLDAPELTAARFPMIGGRRWYLSGDLAMQDENGIFHHLGRTDNQVKVRGFRIELEEVEAHLRDAAGTAMAAAVAWPVENGSADGIIGFVAETDLEPAAIREVLRRRLPAYMVPTPIRCLAEMPLSANGKINRKAIIAMLEAERAEQTQPQAISATAG</sequence>
<dbReference type="Pfam" id="PF00501">
    <property type="entry name" value="AMP-binding"/>
    <property type="match status" value="1"/>
</dbReference>
<dbReference type="PROSITE" id="PS00455">
    <property type="entry name" value="AMP_BINDING"/>
    <property type="match status" value="1"/>
</dbReference>
<dbReference type="SUPFAM" id="SSF56801">
    <property type="entry name" value="Acetyl-CoA synthetase-like"/>
    <property type="match status" value="1"/>
</dbReference>
<comment type="caution">
    <text evidence="2">The sequence shown here is derived from an EMBL/GenBank/DDBJ whole genome shotgun (WGS) entry which is preliminary data.</text>
</comment>
<dbReference type="Proteomes" id="UP000321085">
    <property type="component" value="Unassembled WGS sequence"/>
</dbReference>
<dbReference type="GO" id="GO:0005737">
    <property type="term" value="C:cytoplasm"/>
    <property type="evidence" value="ECO:0007669"/>
    <property type="project" value="TreeGrafter"/>
</dbReference>
<dbReference type="Gene3D" id="3.30.300.30">
    <property type="match status" value="1"/>
</dbReference>
<dbReference type="InterPro" id="IPR020845">
    <property type="entry name" value="AMP-binding_CS"/>
</dbReference>
<proteinExistence type="predicted"/>
<feature type="domain" description="AMP-dependent synthetase/ligase" evidence="1">
    <location>
        <begin position="13"/>
        <end position="381"/>
    </location>
</feature>
<evidence type="ECO:0000313" key="3">
    <source>
        <dbReference type="Proteomes" id="UP000321085"/>
    </source>
</evidence>
<organism evidence="2 3">
    <name type="scientific">Microvirga aerophila</name>
    <dbReference type="NCBI Taxonomy" id="670291"/>
    <lineage>
        <taxon>Bacteria</taxon>
        <taxon>Pseudomonadati</taxon>
        <taxon>Pseudomonadota</taxon>
        <taxon>Alphaproteobacteria</taxon>
        <taxon>Hyphomicrobiales</taxon>
        <taxon>Methylobacteriaceae</taxon>
        <taxon>Microvirga</taxon>
    </lineage>
</organism>
<dbReference type="InterPro" id="IPR000873">
    <property type="entry name" value="AMP-dep_synth/lig_dom"/>
</dbReference>
<dbReference type="EMBL" id="BJYU01000203">
    <property type="protein sequence ID" value="GEO18524.1"/>
    <property type="molecule type" value="Genomic_DNA"/>
</dbReference>
<dbReference type="GO" id="GO:0044550">
    <property type="term" value="P:secondary metabolite biosynthetic process"/>
    <property type="evidence" value="ECO:0007669"/>
    <property type="project" value="TreeGrafter"/>
</dbReference>
<reference evidence="2 3" key="1">
    <citation type="submission" date="2019-07" db="EMBL/GenBank/DDBJ databases">
        <title>Whole genome shotgun sequence of Microvirga aerophila NBRC 106136.</title>
        <authorList>
            <person name="Hosoyama A."/>
            <person name="Uohara A."/>
            <person name="Ohji S."/>
            <person name="Ichikawa N."/>
        </authorList>
    </citation>
    <scope>NUCLEOTIDE SEQUENCE [LARGE SCALE GENOMIC DNA]</scope>
    <source>
        <strain evidence="2 3">NBRC 106136</strain>
    </source>
</reference>
<dbReference type="PANTHER" id="PTHR45527">
    <property type="entry name" value="NONRIBOSOMAL PEPTIDE SYNTHETASE"/>
    <property type="match status" value="1"/>
</dbReference>
<protein>
    <submittedName>
        <fullName evidence="2">Amino acid adenylation protein</fullName>
    </submittedName>
</protein>
<dbReference type="Gene3D" id="3.40.50.12780">
    <property type="entry name" value="N-terminal domain of ligase-like"/>
    <property type="match status" value="1"/>
</dbReference>
<gene>
    <name evidence="2" type="ORF">MAE02_62200</name>
</gene>
<keyword evidence="3" id="KW-1185">Reference proteome</keyword>
<dbReference type="GO" id="GO:0031177">
    <property type="term" value="F:phosphopantetheine binding"/>
    <property type="evidence" value="ECO:0007669"/>
    <property type="project" value="TreeGrafter"/>
</dbReference>
<evidence type="ECO:0000313" key="2">
    <source>
        <dbReference type="EMBL" id="GEO18524.1"/>
    </source>
</evidence>
<dbReference type="InterPro" id="IPR042099">
    <property type="entry name" value="ANL_N_sf"/>
</dbReference>
<dbReference type="InterPro" id="IPR045851">
    <property type="entry name" value="AMP-bd_C_sf"/>
</dbReference>
<dbReference type="PANTHER" id="PTHR45527:SF1">
    <property type="entry name" value="FATTY ACID SYNTHASE"/>
    <property type="match status" value="1"/>
</dbReference>
<dbReference type="NCBIfam" id="TIGR01733">
    <property type="entry name" value="AA-adenyl-dom"/>
    <property type="match status" value="1"/>
</dbReference>
<name>A0A512C2T0_9HYPH</name>
<dbReference type="GO" id="GO:0043041">
    <property type="term" value="P:amino acid activation for nonribosomal peptide biosynthetic process"/>
    <property type="evidence" value="ECO:0007669"/>
    <property type="project" value="TreeGrafter"/>
</dbReference>
<dbReference type="InterPro" id="IPR010071">
    <property type="entry name" value="AA_adenyl_dom"/>
</dbReference>